<gene>
    <name evidence="1" type="ORF">SDRG_00852</name>
</gene>
<proteinExistence type="predicted"/>
<protein>
    <submittedName>
        <fullName evidence="1">Uncharacterized protein</fullName>
    </submittedName>
</protein>
<dbReference type="GeneID" id="19941579"/>
<keyword evidence="2" id="KW-1185">Reference proteome</keyword>
<name>T0R4X9_SAPDV</name>
<evidence type="ECO:0000313" key="1">
    <source>
        <dbReference type="EMBL" id="EQC42006.1"/>
    </source>
</evidence>
<dbReference type="Proteomes" id="UP000030762">
    <property type="component" value="Unassembled WGS sequence"/>
</dbReference>
<sequence length="158" mass="17581">MPNFLLLDLTAVPDHARDRLREAGLTIIPLMPHGEGVALRKGMFKHPFRGATARERAHLKLLGRCHCHLETIAVGGGLLTRLTGTSKQGTYVDRVLLRAMPDSRAWSAVPHVLATHRAWRYAHSIRGRARRAPGPSTVRAGVHLPQHPRQRLLQCEPV</sequence>
<reference evidence="1 2" key="1">
    <citation type="submission" date="2012-04" db="EMBL/GenBank/DDBJ databases">
        <title>The Genome Sequence of Saprolegnia declina VS20.</title>
        <authorList>
            <consortium name="The Broad Institute Genome Sequencing Platform"/>
            <person name="Russ C."/>
            <person name="Nusbaum C."/>
            <person name="Tyler B."/>
            <person name="van West P."/>
            <person name="Dieguez-Uribeondo J."/>
            <person name="de Bruijn I."/>
            <person name="Tripathy S."/>
            <person name="Jiang R."/>
            <person name="Young S.K."/>
            <person name="Zeng Q."/>
            <person name="Gargeya S."/>
            <person name="Fitzgerald M."/>
            <person name="Haas B."/>
            <person name="Abouelleil A."/>
            <person name="Alvarado L."/>
            <person name="Arachchi H.M."/>
            <person name="Berlin A."/>
            <person name="Chapman S.B."/>
            <person name="Goldberg J."/>
            <person name="Griggs A."/>
            <person name="Gujja S."/>
            <person name="Hansen M."/>
            <person name="Howarth C."/>
            <person name="Imamovic A."/>
            <person name="Larimer J."/>
            <person name="McCowen C."/>
            <person name="Montmayeur A."/>
            <person name="Murphy C."/>
            <person name="Neiman D."/>
            <person name="Pearson M."/>
            <person name="Priest M."/>
            <person name="Roberts A."/>
            <person name="Saif S."/>
            <person name="Shea T."/>
            <person name="Sisk P."/>
            <person name="Sykes S."/>
            <person name="Wortman J."/>
            <person name="Nusbaum C."/>
            <person name="Birren B."/>
        </authorList>
    </citation>
    <scope>NUCLEOTIDE SEQUENCE [LARGE SCALE GENOMIC DNA]</scope>
    <source>
        <strain evidence="1 2">VS20</strain>
    </source>
</reference>
<dbReference type="RefSeq" id="XP_008604574.1">
    <property type="nucleotide sequence ID" value="XM_008606352.1"/>
</dbReference>
<evidence type="ECO:0000313" key="2">
    <source>
        <dbReference type="Proteomes" id="UP000030762"/>
    </source>
</evidence>
<dbReference type="EMBL" id="JH767133">
    <property type="protein sequence ID" value="EQC42006.1"/>
    <property type="molecule type" value="Genomic_DNA"/>
</dbReference>
<accession>T0R4X9</accession>
<dbReference type="VEuPathDB" id="FungiDB:SDRG_00852"/>
<dbReference type="AlphaFoldDB" id="T0R4X9"/>
<organism evidence="1 2">
    <name type="scientific">Saprolegnia diclina (strain VS20)</name>
    <dbReference type="NCBI Taxonomy" id="1156394"/>
    <lineage>
        <taxon>Eukaryota</taxon>
        <taxon>Sar</taxon>
        <taxon>Stramenopiles</taxon>
        <taxon>Oomycota</taxon>
        <taxon>Saprolegniomycetes</taxon>
        <taxon>Saprolegniales</taxon>
        <taxon>Saprolegniaceae</taxon>
        <taxon>Saprolegnia</taxon>
    </lineage>
</organism>